<dbReference type="Proteomes" id="UP000807342">
    <property type="component" value="Unassembled WGS sequence"/>
</dbReference>
<evidence type="ECO:0000256" key="1">
    <source>
        <dbReference type="SAM" id="MobiDB-lite"/>
    </source>
</evidence>
<feature type="region of interest" description="Disordered" evidence="1">
    <location>
        <begin position="262"/>
        <end position="327"/>
    </location>
</feature>
<organism evidence="2 3">
    <name type="scientific">Macrolepiota fuliginosa MF-IS2</name>
    <dbReference type="NCBI Taxonomy" id="1400762"/>
    <lineage>
        <taxon>Eukaryota</taxon>
        <taxon>Fungi</taxon>
        <taxon>Dikarya</taxon>
        <taxon>Basidiomycota</taxon>
        <taxon>Agaricomycotina</taxon>
        <taxon>Agaricomycetes</taxon>
        <taxon>Agaricomycetidae</taxon>
        <taxon>Agaricales</taxon>
        <taxon>Agaricineae</taxon>
        <taxon>Agaricaceae</taxon>
        <taxon>Macrolepiota</taxon>
    </lineage>
</organism>
<name>A0A9P6C6H0_9AGAR</name>
<proteinExistence type="predicted"/>
<dbReference type="CDD" id="cd18724">
    <property type="entry name" value="PIN_LabA-like"/>
    <property type="match status" value="1"/>
</dbReference>
<comment type="caution">
    <text evidence="2">The sequence shown here is derived from an EMBL/GenBank/DDBJ whole genome shotgun (WGS) entry which is preliminary data.</text>
</comment>
<gene>
    <name evidence="2" type="ORF">P691DRAFT_664502</name>
</gene>
<evidence type="ECO:0000313" key="3">
    <source>
        <dbReference type="Proteomes" id="UP000807342"/>
    </source>
</evidence>
<evidence type="ECO:0000313" key="2">
    <source>
        <dbReference type="EMBL" id="KAF9450850.1"/>
    </source>
</evidence>
<evidence type="ECO:0008006" key="4">
    <source>
        <dbReference type="Google" id="ProtNLM"/>
    </source>
</evidence>
<dbReference type="EMBL" id="MU151096">
    <property type="protein sequence ID" value="KAF9450850.1"/>
    <property type="molecule type" value="Genomic_DNA"/>
</dbReference>
<dbReference type="OrthoDB" id="5590473at2759"/>
<feature type="compositionally biased region" description="Basic and acidic residues" evidence="1">
    <location>
        <begin position="115"/>
        <end position="128"/>
    </location>
</feature>
<feature type="compositionally biased region" description="Acidic residues" evidence="1">
    <location>
        <begin position="129"/>
        <end position="140"/>
    </location>
</feature>
<dbReference type="AlphaFoldDB" id="A0A9P6C6H0"/>
<feature type="compositionally biased region" description="Low complexity" evidence="1">
    <location>
        <begin position="309"/>
        <end position="320"/>
    </location>
</feature>
<sequence length="437" mass="47360">MEEDPDPRGDAPGKNDTLVHVFIDHSNILIGLLSHLKRMSRKVKQMPPSALKPLITYPLQGNNNASASNTGGSRPLPIPKTKAGAPIPATKPLIPLPSFAVANLSRSAPSTSHTKLAERTRGNRKDTISDGDEGADDQGDDMSVLAFGDEGYGYEKSEEGEQGAGRLVAAATKKKKKSSSSKAVVKRAPRHLWHTALALILERGRPITRRVVVASSPLYQPMDSIERLGYEVKIFMRVPDLGDGADRSEKAAKYDHYNGKDKDSIYNGYNGSPTKGPSSPTRTIGYGSWGKKTHARRFSGSMGGNTELGGSSAAAASTSGQQNTPTRVKYREQGVDELLQLKLHQAIADTDDIPEGATIILATGDGNVGQFNEDGFLGPVRTALRRGWRVELYAWEDGLSRSWRREFGPGSEWGRKGMFRIIAMEQFAECLVDLCGS</sequence>
<protein>
    <recommendedName>
        <fullName evidence="4">NYN domain-containing protein</fullName>
    </recommendedName>
</protein>
<feature type="compositionally biased region" description="Polar residues" evidence="1">
    <location>
        <begin position="105"/>
        <end position="114"/>
    </location>
</feature>
<accession>A0A9P6C6H0</accession>
<feature type="region of interest" description="Disordered" evidence="1">
    <location>
        <begin position="105"/>
        <end position="141"/>
    </location>
</feature>
<feature type="compositionally biased region" description="Polar residues" evidence="1">
    <location>
        <begin position="267"/>
        <end position="282"/>
    </location>
</feature>
<keyword evidence="3" id="KW-1185">Reference proteome</keyword>
<reference evidence="2" key="1">
    <citation type="submission" date="2020-11" db="EMBL/GenBank/DDBJ databases">
        <authorList>
            <consortium name="DOE Joint Genome Institute"/>
            <person name="Ahrendt S."/>
            <person name="Riley R."/>
            <person name="Andreopoulos W."/>
            <person name="Labutti K."/>
            <person name="Pangilinan J."/>
            <person name="Ruiz-Duenas F.J."/>
            <person name="Barrasa J.M."/>
            <person name="Sanchez-Garcia M."/>
            <person name="Camarero S."/>
            <person name="Miyauchi S."/>
            <person name="Serrano A."/>
            <person name="Linde D."/>
            <person name="Babiker R."/>
            <person name="Drula E."/>
            <person name="Ayuso-Fernandez I."/>
            <person name="Pacheco R."/>
            <person name="Padilla G."/>
            <person name="Ferreira P."/>
            <person name="Barriuso J."/>
            <person name="Kellner H."/>
            <person name="Castanera R."/>
            <person name="Alfaro M."/>
            <person name="Ramirez L."/>
            <person name="Pisabarro A.G."/>
            <person name="Kuo A."/>
            <person name="Tritt A."/>
            <person name="Lipzen A."/>
            <person name="He G."/>
            <person name="Yan M."/>
            <person name="Ng V."/>
            <person name="Cullen D."/>
            <person name="Martin F."/>
            <person name="Rosso M.-N."/>
            <person name="Henrissat B."/>
            <person name="Hibbett D."/>
            <person name="Martinez A.T."/>
            <person name="Grigoriev I.V."/>
        </authorList>
    </citation>
    <scope>NUCLEOTIDE SEQUENCE</scope>
    <source>
        <strain evidence="2">MF-IS2</strain>
    </source>
</reference>